<feature type="compositionally biased region" description="Basic and acidic residues" evidence="1">
    <location>
        <begin position="59"/>
        <end position="71"/>
    </location>
</feature>
<dbReference type="AlphaFoldDB" id="A0A9P8C420"/>
<gene>
    <name evidence="2" type="ORF">BJ875DRAFT_513838</name>
</gene>
<evidence type="ECO:0000313" key="3">
    <source>
        <dbReference type="Proteomes" id="UP000824998"/>
    </source>
</evidence>
<protein>
    <submittedName>
        <fullName evidence="2">Uncharacterized protein</fullName>
    </submittedName>
</protein>
<dbReference type="EMBL" id="MU251533">
    <property type="protein sequence ID" value="KAG9232710.1"/>
    <property type="molecule type" value="Genomic_DNA"/>
</dbReference>
<evidence type="ECO:0000256" key="1">
    <source>
        <dbReference type="SAM" id="MobiDB-lite"/>
    </source>
</evidence>
<keyword evidence="3" id="KW-1185">Reference proteome</keyword>
<feature type="compositionally biased region" description="Acidic residues" evidence="1">
    <location>
        <begin position="1"/>
        <end position="19"/>
    </location>
</feature>
<name>A0A9P8C420_9HELO</name>
<proteinExistence type="predicted"/>
<accession>A0A9P8C420</accession>
<feature type="region of interest" description="Disordered" evidence="1">
    <location>
        <begin position="1"/>
        <end position="84"/>
    </location>
</feature>
<evidence type="ECO:0000313" key="2">
    <source>
        <dbReference type="EMBL" id="KAG9232710.1"/>
    </source>
</evidence>
<comment type="caution">
    <text evidence="2">The sequence shown here is derived from an EMBL/GenBank/DDBJ whole genome shotgun (WGS) entry which is preliminary data.</text>
</comment>
<feature type="compositionally biased region" description="Acidic residues" evidence="1">
    <location>
        <begin position="72"/>
        <end position="84"/>
    </location>
</feature>
<organism evidence="2 3">
    <name type="scientific">Amylocarpus encephaloides</name>
    <dbReference type="NCBI Taxonomy" id="45428"/>
    <lineage>
        <taxon>Eukaryota</taxon>
        <taxon>Fungi</taxon>
        <taxon>Dikarya</taxon>
        <taxon>Ascomycota</taxon>
        <taxon>Pezizomycotina</taxon>
        <taxon>Leotiomycetes</taxon>
        <taxon>Helotiales</taxon>
        <taxon>Helotiales incertae sedis</taxon>
        <taxon>Amylocarpus</taxon>
    </lineage>
</organism>
<reference evidence="2" key="1">
    <citation type="journal article" date="2021" name="IMA Fungus">
        <title>Genomic characterization of three marine fungi, including Emericellopsis atlantica sp. nov. with signatures of a generalist lifestyle and marine biomass degradation.</title>
        <authorList>
            <person name="Hagestad O.C."/>
            <person name="Hou L."/>
            <person name="Andersen J.H."/>
            <person name="Hansen E.H."/>
            <person name="Altermark B."/>
            <person name="Li C."/>
            <person name="Kuhnert E."/>
            <person name="Cox R.J."/>
            <person name="Crous P.W."/>
            <person name="Spatafora J.W."/>
            <person name="Lail K."/>
            <person name="Amirebrahimi M."/>
            <person name="Lipzen A."/>
            <person name="Pangilinan J."/>
            <person name="Andreopoulos W."/>
            <person name="Hayes R.D."/>
            <person name="Ng V."/>
            <person name="Grigoriev I.V."/>
            <person name="Jackson S.A."/>
            <person name="Sutton T.D.S."/>
            <person name="Dobson A.D.W."/>
            <person name="Rama T."/>
        </authorList>
    </citation>
    <scope>NUCLEOTIDE SEQUENCE</scope>
    <source>
        <strain evidence="2">TRa018bII</strain>
    </source>
</reference>
<feature type="compositionally biased region" description="Polar residues" evidence="1">
    <location>
        <begin position="20"/>
        <end position="36"/>
    </location>
</feature>
<dbReference type="Proteomes" id="UP000824998">
    <property type="component" value="Unassembled WGS sequence"/>
</dbReference>
<sequence>MSTFDWDDDVLDACVDEDGTSPSPGPTQSANGNTTEDYPVSLGNSEEKNSSSEVNASTKDPDANEDHKHDLDDETTIDNDDSANDDPILNVIMIDEHGVVHTLSIQDYFALDPRLILPASARLLDVNDEPCSSVTPRPVFGIAPPPKILNVECYVLPLLPLNELVECRNENIKVESRELSPGECELTDHPTLNQWRCFYLSASFLYRFLKTLHYSFSFTNQFYMTSLNTSDSTTPVVASHTKIS</sequence>